<feature type="compositionally biased region" description="Basic and acidic residues" evidence="5">
    <location>
        <begin position="313"/>
        <end position="325"/>
    </location>
</feature>
<evidence type="ECO:0000256" key="3">
    <source>
        <dbReference type="ARBA" id="ARBA00023163"/>
    </source>
</evidence>
<dbReference type="Gene3D" id="4.10.240.10">
    <property type="entry name" value="Zn(2)-C6 fungal-type DNA-binding domain"/>
    <property type="match status" value="1"/>
</dbReference>
<dbReference type="PANTHER" id="PTHR31069:SF32">
    <property type="entry name" value="ARGININE METABOLISM REGULATION PROTEIN II"/>
    <property type="match status" value="1"/>
</dbReference>
<evidence type="ECO:0000256" key="2">
    <source>
        <dbReference type="ARBA" id="ARBA00023125"/>
    </source>
</evidence>
<dbReference type="OrthoDB" id="3801258at2759"/>
<feature type="region of interest" description="Disordered" evidence="5">
    <location>
        <begin position="266"/>
        <end position="285"/>
    </location>
</feature>
<sequence length="531" mass="58124">MQSVQAPGSYVSPYRGVVKHGDKFSHFDVYVDPEHQKDGYWIFSPGNEELAYQRGFRAPELLLLAELREPGKGAPDDIKLRWIPGAKDMFFPERHVSAKQHIAAIALERRLFGLPSLDTSTVPVYPCDFYGKLLHHRRGVTTVSSKSCITCHKQKERCDKAVPDCKTCVRRGKLCQYPPDGRMRTFYHPANITPGSQKSSRASKSQKSRADNMKPSATSSGFSDNKMEREPYSKVATFLAEVKEGPQHMMAAAETGKTNAYTSREIVQPSPVSSQSKGTSVEQGRPPHFQASIAALIGYDSSSDDEAGADLPEAERGPAELDGVDHITPSLNDDAGVGVPDLPSVDHTSPSPNSEVDIGPPEMDEDLAELDRLFGVVPVSLGLNDCAGIGLPAFEGALAELDSLFNVESAYLGLNYDYGATLPDLDFTINGTIDPQLLAATPYSDMMEGLTPQTDEVVTPESHEKAWEMAPEDAAILRQIGEDLAVEFGKETLNLPIPCMDCEQMEQHTVDCNINSELLFPHLSRVRALPF</sequence>
<keyword evidence="2" id="KW-0238">DNA-binding</keyword>
<feature type="compositionally biased region" description="Low complexity" evidence="5">
    <location>
        <begin position="196"/>
        <end position="205"/>
    </location>
</feature>
<proteinExistence type="predicted"/>
<dbReference type="GO" id="GO:0003677">
    <property type="term" value="F:DNA binding"/>
    <property type="evidence" value="ECO:0007669"/>
    <property type="project" value="UniProtKB-KW"/>
</dbReference>
<dbReference type="InterPro" id="IPR001138">
    <property type="entry name" value="Zn2Cys6_DnaBD"/>
</dbReference>
<dbReference type="EMBL" id="ML986507">
    <property type="protein sequence ID" value="KAF2273797.1"/>
    <property type="molecule type" value="Genomic_DNA"/>
</dbReference>
<feature type="domain" description="Zn(2)-C6 fungal-type" evidence="6">
    <location>
        <begin position="147"/>
        <end position="177"/>
    </location>
</feature>
<dbReference type="RefSeq" id="XP_033651336.1">
    <property type="nucleotide sequence ID" value="XM_033793222.1"/>
</dbReference>
<name>A0A6A6JC07_WESOR</name>
<keyword evidence="4" id="KW-0539">Nucleus</keyword>
<dbReference type="SMART" id="SM00066">
    <property type="entry name" value="GAL4"/>
    <property type="match status" value="1"/>
</dbReference>
<evidence type="ECO:0000256" key="1">
    <source>
        <dbReference type="ARBA" id="ARBA00023015"/>
    </source>
</evidence>
<dbReference type="AlphaFoldDB" id="A0A6A6JC07"/>
<evidence type="ECO:0000259" key="6">
    <source>
        <dbReference type="PROSITE" id="PS50048"/>
    </source>
</evidence>
<evidence type="ECO:0000313" key="8">
    <source>
        <dbReference type="Proteomes" id="UP000800097"/>
    </source>
</evidence>
<feature type="compositionally biased region" description="Polar residues" evidence="5">
    <location>
        <begin position="270"/>
        <end position="282"/>
    </location>
</feature>
<dbReference type="GO" id="GO:0000981">
    <property type="term" value="F:DNA-binding transcription factor activity, RNA polymerase II-specific"/>
    <property type="evidence" value="ECO:0007669"/>
    <property type="project" value="InterPro"/>
</dbReference>
<feature type="region of interest" description="Disordered" evidence="5">
    <location>
        <begin position="186"/>
        <end position="228"/>
    </location>
</feature>
<evidence type="ECO:0000256" key="4">
    <source>
        <dbReference type="ARBA" id="ARBA00023242"/>
    </source>
</evidence>
<dbReference type="InterPro" id="IPR050675">
    <property type="entry name" value="OAF3"/>
</dbReference>
<dbReference type="PROSITE" id="PS50048">
    <property type="entry name" value="ZN2_CY6_FUNGAL_2"/>
    <property type="match status" value="1"/>
</dbReference>
<feature type="region of interest" description="Disordered" evidence="5">
    <location>
        <begin position="301"/>
        <end position="362"/>
    </location>
</feature>
<keyword evidence="8" id="KW-1185">Reference proteome</keyword>
<reference evidence="7" key="1">
    <citation type="journal article" date="2020" name="Stud. Mycol.">
        <title>101 Dothideomycetes genomes: a test case for predicting lifestyles and emergence of pathogens.</title>
        <authorList>
            <person name="Haridas S."/>
            <person name="Albert R."/>
            <person name="Binder M."/>
            <person name="Bloem J."/>
            <person name="Labutti K."/>
            <person name="Salamov A."/>
            <person name="Andreopoulos B."/>
            <person name="Baker S."/>
            <person name="Barry K."/>
            <person name="Bills G."/>
            <person name="Bluhm B."/>
            <person name="Cannon C."/>
            <person name="Castanera R."/>
            <person name="Culley D."/>
            <person name="Daum C."/>
            <person name="Ezra D."/>
            <person name="Gonzalez J."/>
            <person name="Henrissat B."/>
            <person name="Kuo A."/>
            <person name="Liang C."/>
            <person name="Lipzen A."/>
            <person name="Lutzoni F."/>
            <person name="Magnuson J."/>
            <person name="Mondo S."/>
            <person name="Nolan M."/>
            <person name="Ohm R."/>
            <person name="Pangilinan J."/>
            <person name="Park H.-J."/>
            <person name="Ramirez L."/>
            <person name="Alfaro M."/>
            <person name="Sun H."/>
            <person name="Tritt A."/>
            <person name="Yoshinaga Y."/>
            <person name="Zwiers L.-H."/>
            <person name="Turgeon B."/>
            <person name="Goodwin S."/>
            <person name="Spatafora J."/>
            <person name="Crous P."/>
            <person name="Grigoriev I."/>
        </authorList>
    </citation>
    <scope>NUCLEOTIDE SEQUENCE</scope>
    <source>
        <strain evidence="7">CBS 379.55</strain>
    </source>
</reference>
<dbReference type="CDD" id="cd00067">
    <property type="entry name" value="GAL4"/>
    <property type="match status" value="1"/>
</dbReference>
<accession>A0A6A6JC07</accession>
<organism evidence="7 8">
    <name type="scientific">Westerdykella ornata</name>
    <dbReference type="NCBI Taxonomy" id="318751"/>
    <lineage>
        <taxon>Eukaryota</taxon>
        <taxon>Fungi</taxon>
        <taxon>Dikarya</taxon>
        <taxon>Ascomycota</taxon>
        <taxon>Pezizomycotina</taxon>
        <taxon>Dothideomycetes</taxon>
        <taxon>Pleosporomycetidae</taxon>
        <taxon>Pleosporales</taxon>
        <taxon>Sporormiaceae</taxon>
        <taxon>Westerdykella</taxon>
    </lineage>
</organism>
<keyword evidence="1" id="KW-0805">Transcription regulation</keyword>
<gene>
    <name evidence="7" type="ORF">EI97DRAFT_144058</name>
</gene>
<dbReference type="InterPro" id="IPR036864">
    <property type="entry name" value="Zn2-C6_fun-type_DNA-bd_sf"/>
</dbReference>
<dbReference type="GeneID" id="54546397"/>
<dbReference type="PANTHER" id="PTHR31069">
    <property type="entry name" value="OLEATE-ACTIVATED TRANSCRIPTION FACTOR 1-RELATED"/>
    <property type="match status" value="1"/>
</dbReference>
<evidence type="ECO:0000313" key="7">
    <source>
        <dbReference type="EMBL" id="KAF2273797.1"/>
    </source>
</evidence>
<dbReference type="Pfam" id="PF00172">
    <property type="entry name" value="Zn_clus"/>
    <property type="match status" value="1"/>
</dbReference>
<dbReference type="Proteomes" id="UP000800097">
    <property type="component" value="Unassembled WGS sequence"/>
</dbReference>
<dbReference type="GO" id="GO:0008270">
    <property type="term" value="F:zinc ion binding"/>
    <property type="evidence" value="ECO:0007669"/>
    <property type="project" value="InterPro"/>
</dbReference>
<protein>
    <recommendedName>
        <fullName evidence="6">Zn(2)-C6 fungal-type domain-containing protein</fullName>
    </recommendedName>
</protein>
<keyword evidence="3" id="KW-0804">Transcription</keyword>
<evidence type="ECO:0000256" key="5">
    <source>
        <dbReference type="SAM" id="MobiDB-lite"/>
    </source>
</evidence>
<dbReference type="PROSITE" id="PS00463">
    <property type="entry name" value="ZN2_CY6_FUNGAL_1"/>
    <property type="match status" value="1"/>
</dbReference>
<dbReference type="SUPFAM" id="SSF57701">
    <property type="entry name" value="Zn2/Cys6 DNA-binding domain"/>
    <property type="match status" value="1"/>
</dbReference>